<feature type="transmembrane region" description="Helical" evidence="2">
    <location>
        <begin position="377"/>
        <end position="399"/>
    </location>
</feature>
<keyword evidence="2" id="KW-0812">Transmembrane</keyword>
<dbReference type="AlphaFoldDB" id="A0A495Y101"/>
<dbReference type="Proteomes" id="UP000278440">
    <property type="component" value="Unassembled WGS sequence"/>
</dbReference>
<evidence type="ECO:0000256" key="1">
    <source>
        <dbReference type="SAM" id="MobiDB-lite"/>
    </source>
</evidence>
<name>A0A495Y101_9MICO</name>
<feature type="transmembrane region" description="Helical" evidence="2">
    <location>
        <begin position="216"/>
        <end position="235"/>
    </location>
</feature>
<keyword evidence="2" id="KW-1133">Transmembrane helix</keyword>
<comment type="caution">
    <text evidence="3">The sequence shown here is derived from an EMBL/GenBank/DDBJ whole genome shotgun (WGS) entry which is preliminary data.</text>
</comment>
<gene>
    <name evidence="3" type="ORF">DFJ68_1879</name>
</gene>
<evidence type="ECO:0000313" key="3">
    <source>
        <dbReference type="EMBL" id="RKT78433.1"/>
    </source>
</evidence>
<protein>
    <submittedName>
        <fullName evidence="3">Uncharacterized protein</fullName>
    </submittedName>
</protein>
<feature type="transmembrane region" description="Helical" evidence="2">
    <location>
        <begin position="129"/>
        <end position="149"/>
    </location>
</feature>
<keyword evidence="4" id="KW-1185">Reference proteome</keyword>
<reference evidence="3 4" key="1">
    <citation type="submission" date="2018-10" db="EMBL/GenBank/DDBJ databases">
        <title>Sequencing the genomes of 1000 actinobacteria strains.</title>
        <authorList>
            <person name="Klenk H.-P."/>
        </authorList>
    </citation>
    <scope>NUCLEOTIDE SEQUENCE [LARGE SCALE GENOMIC DNA]</scope>
    <source>
        <strain evidence="3 4">DSM 44267</strain>
    </source>
</reference>
<sequence>MAVGPRLPAVDRLRQGVGDAFAVVVDGLRLAGRHLPVLLTLFLLGAAVRGAVIWAAVELSDEHPVAAQLLLPLAPIGTLAAIVFMLRALSPSLRHAGFGRDPGGVPATADGPPGPPRRRRLATATNRQLGLLASMLVPFLTVYSAQGLLEADRRQFVNSAAFAEFRSNADFFYGGSSGPNRFVLGGTAVIIGVVVVTFALRRLINGFDLASRSTGMGLFAAYVEIFWIFSVAAWATGLVDVFARWRDSRAFTVWVLDRWHAVVDVLGPVGVPVRTAVEWVVGLLADGTDLVVVPVAWLTVGAVAYGQSAALRGQSLRSVPLAVPLAVAGPGRPGPTRARAALHTARTRLPAPVRRLGRGATADLRERFGTFAQGVRLLVAAGLVPMLLFCIVFSVARAVEWGVSELIRVVRGPVDPSTGLAFAPWLSLVSGAAYTLLLVGLIAAAVDRIITRLPGGAVDVTPQPAVAPLSPRY</sequence>
<feature type="transmembrane region" description="Helical" evidence="2">
    <location>
        <begin position="37"/>
        <end position="57"/>
    </location>
</feature>
<proteinExistence type="predicted"/>
<accession>A0A495Y101</accession>
<feature type="transmembrane region" description="Helical" evidence="2">
    <location>
        <begin position="419"/>
        <end position="446"/>
    </location>
</feature>
<feature type="region of interest" description="Disordered" evidence="1">
    <location>
        <begin position="100"/>
        <end position="120"/>
    </location>
</feature>
<evidence type="ECO:0000313" key="4">
    <source>
        <dbReference type="Proteomes" id="UP000278440"/>
    </source>
</evidence>
<keyword evidence="2" id="KW-0472">Membrane</keyword>
<feature type="transmembrane region" description="Helical" evidence="2">
    <location>
        <begin position="182"/>
        <end position="204"/>
    </location>
</feature>
<dbReference type="EMBL" id="RBXT01000001">
    <property type="protein sequence ID" value="RKT78433.1"/>
    <property type="molecule type" value="Genomic_DNA"/>
</dbReference>
<feature type="transmembrane region" description="Helical" evidence="2">
    <location>
        <begin position="69"/>
        <end position="90"/>
    </location>
</feature>
<feature type="transmembrane region" description="Helical" evidence="2">
    <location>
        <begin position="291"/>
        <end position="311"/>
    </location>
</feature>
<evidence type="ECO:0000256" key="2">
    <source>
        <dbReference type="SAM" id="Phobius"/>
    </source>
</evidence>
<organism evidence="3 4">
    <name type="scientific">Terracoccus luteus</name>
    <dbReference type="NCBI Taxonomy" id="53356"/>
    <lineage>
        <taxon>Bacteria</taxon>
        <taxon>Bacillati</taxon>
        <taxon>Actinomycetota</taxon>
        <taxon>Actinomycetes</taxon>
        <taxon>Micrococcales</taxon>
        <taxon>Intrasporangiaceae</taxon>
        <taxon>Terracoccus</taxon>
    </lineage>
</organism>